<reference evidence="3" key="1">
    <citation type="journal article" date="2013" name="Nat. Genet.">
        <title>The duck genome and transcriptome provide insight into an avian influenza virus reservoir species.</title>
        <authorList>
            <person name="Huang Y."/>
            <person name="Li Y."/>
            <person name="Burt D.W."/>
            <person name="Chen H."/>
            <person name="Zhang Y."/>
            <person name="Qian W."/>
            <person name="Kim H."/>
            <person name="Gan S."/>
            <person name="Zhao Y."/>
            <person name="Li J."/>
            <person name="Yi K."/>
            <person name="Feng H."/>
            <person name="Zhu P."/>
            <person name="Li B."/>
            <person name="Liu Q."/>
            <person name="Fairley S."/>
            <person name="Magor K.E."/>
            <person name="Du Z."/>
            <person name="Hu X."/>
            <person name="Goodman L."/>
            <person name="Tafer H."/>
            <person name="Vignal A."/>
            <person name="Lee T."/>
            <person name="Kim K.W."/>
            <person name="Sheng Z."/>
            <person name="An Y."/>
            <person name="Searle S."/>
            <person name="Herrero J."/>
            <person name="Groenen M.A."/>
            <person name="Crooijmans R.P."/>
            <person name="Faraut T."/>
            <person name="Cai Q."/>
            <person name="Webster R.G."/>
            <person name="Aldridge J.R."/>
            <person name="Warren W.C."/>
            <person name="Bartschat S."/>
            <person name="Kehr S."/>
            <person name="Marz M."/>
            <person name="Stadler P.F."/>
            <person name="Smith J."/>
            <person name="Kraus R.H."/>
            <person name="Zhao Y."/>
            <person name="Ren L."/>
            <person name="Fei J."/>
            <person name="Morisson M."/>
            <person name="Kaiser P."/>
            <person name="Griffin D.K."/>
            <person name="Rao M."/>
            <person name="Pitel F."/>
            <person name="Wang J."/>
            <person name="Li N."/>
        </authorList>
    </citation>
    <scope>NUCLEOTIDE SEQUENCE [LARGE SCALE GENOMIC DNA]</scope>
</reference>
<keyword evidence="1" id="KW-0472">Membrane</keyword>
<dbReference type="EMBL" id="KB742459">
    <property type="protein sequence ID" value="EOB08296.1"/>
    <property type="molecule type" value="Genomic_DNA"/>
</dbReference>
<accession>R0KD49</accession>
<feature type="transmembrane region" description="Helical" evidence="1">
    <location>
        <begin position="63"/>
        <end position="85"/>
    </location>
</feature>
<dbReference type="Proteomes" id="UP000296049">
    <property type="component" value="Unassembled WGS sequence"/>
</dbReference>
<evidence type="ECO:0000256" key="1">
    <source>
        <dbReference type="SAM" id="Phobius"/>
    </source>
</evidence>
<gene>
    <name evidence="2" type="ORF">Anapl_01506</name>
</gene>
<dbReference type="AlphaFoldDB" id="R0KD49"/>
<keyword evidence="1" id="KW-0812">Transmembrane</keyword>
<feature type="transmembrane region" description="Helical" evidence="1">
    <location>
        <begin position="106"/>
        <end position="124"/>
    </location>
</feature>
<evidence type="ECO:0000313" key="3">
    <source>
        <dbReference type="Proteomes" id="UP000296049"/>
    </source>
</evidence>
<organism evidence="2 3">
    <name type="scientific">Anas platyrhynchos</name>
    <name type="common">Mallard</name>
    <name type="synonym">Anas boschas</name>
    <dbReference type="NCBI Taxonomy" id="8839"/>
    <lineage>
        <taxon>Eukaryota</taxon>
        <taxon>Metazoa</taxon>
        <taxon>Chordata</taxon>
        <taxon>Craniata</taxon>
        <taxon>Vertebrata</taxon>
        <taxon>Euteleostomi</taxon>
        <taxon>Archelosauria</taxon>
        <taxon>Archosauria</taxon>
        <taxon>Dinosauria</taxon>
        <taxon>Saurischia</taxon>
        <taxon>Theropoda</taxon>
        <taxon>Coelurosauria</taxon>
        <taxon>Aves</taxon>
        <taxon>Neognathae</taxon>
        <taxon>Galloanserae</taxon>
        <taxon>Anseriformes</taxon>
        <taxon>Anatidae</taxon>
        <taxon>Anatinae</taxon>
        <taxon>Anas</taxon>
    </lineage>
</organism>
<keyword evidence="3" id="KW-1185">Reference proteome</keyword>
<sequence length="165" mass="18296">MTASHQQHVQPFDSSSAFWFLNRAMSFSNGPSYNLTDSGHSELNGQLDTEGSFMASTFQSSPFLKLLFAAMAQLFIFVFLPLCSFCEEVSSTLLCSKGKDQWPQKGGADCFSAAVTFFLIAWLVPKKQPCNPISFTVKVVSGTDDLKIILLMWLCPARPHHPSFL</sequence>
<proteinExistence type="predicted"/>
<name>R0KD49_ANAPL</name>
<evidence type="ECO:0000313" key="2">
    <source>
        <dbReference type="EMBL" id="EOB08296.1"/>
    </source>
</evidence>
<protein>
    <submittedName>
        <fullName evidence="2">Uncharacterized protein</fullName>
    </submittedName>
</protein>
<keyword evidence="1" id="KW-1133">Transmembrane helix</keyword>